<dbReference type="Proteomes" id="UP000325433">
    <property type="component" value="Unassembled WGS sequence"/>
</dbReference>
<dbReference type="EMBL" id="ML738299">
    <property type="protein sequence ID" value="KAE8317917.1"/>
    <property type="molecule type" value="Genomic_DNA"/>
</dbReference>
<name>A0A5N6WAN8_9EURO</name>
<evidence type="ECO:0000313" key="2">
    <source>
        <dbReference type="Proteomes" id="UP000325433"/>
    </source>
</evidence>
<reference evidence="2" key="1">
    <citation type="submission" date="2019-04" db="EMBL/GenBank/DDBJ databases">
        <title>Friends and foes A comparative genomics studyof 23 Aspergillus species from section Flavi.</title>
        <authorList>
            <consortium name="DOE Joint Genome Institute"/>
            <person name="Kjaerbolling I."/>
            <person name="Vesth T."/>
            <person name="Frisvad J.C."/>
            <person name="Nybo J.L."/>
            <person name="Theobald S."/>
            <person name="Kildgaard S."/>
            <person name="Isbrandt T."/>
            <person name="Kuo A."/>
            <person name="Sato A."/>
            <person name="Lyhne E.K."/>
            <person name="Kogle M.E."/>
            <person name="Wiebenga A."/>
            <person name="Kun R.S."/>
            <person name="Lubbers R.J."/>
            <person name="Makela M.R."/>
            <person name="Barry K."/>
            <person name="Chovatia M."/>
            <person name="Clum A."/>
            <person name="Daum C."/>
            <person name="Haridas S."/>
            <person name="He G."/>
            <person name="LaButti K."/>
            <person name="Lipzen A."/>
            <person name="Mondo S."/>
            <person name="Riley R."/>
            <person name="Salamov A."/>
            <person name="Simmons B.A."/>
            <person name="Magnuson J.K."/>
            <person name="Henrissat B."/>
            <person name="Mortensen U.H."/>
            <person name="Larsen T.O."/>
            <person name="Devries R.P."/>
            <person name="Grigoriev I.V."/>
            <person name="Machida M."/>
            <person name="Baker S.E."/>
            <person name="Andersen M.R."/>
        </authorList>
    </citation>
    <scope>NUCLEOTIDE SEQUENCE [LARGE SCALE GENOMIC DNA]</scope>
    <source>
        <strain evidence="2">CBS 130015</strain>
    </source>
</reference>
<sequence length="92" mass="10384">MSGNLTTRERWGARWISESTTSYWSSTIPREARIRANSLPDSPDLTLIYAYTLFVTEGSLLVTFIRGVSLCPYAGLNSRQTLAFNLFRCNSL</sequence>
<feature type="non-terminal residue" evidence="1">
    <location>
        <position position="92"/>
    </location>
</feature>
<protein>
    <submittedName>
        <fullName evidence="1">Uncharacterized protein</fullName>
    </submittedName>
</protein>
<accession>A0A5N6WAN8</accession>
<proteinExistence type="predicted"/>
<organism evidence="1 2">
    <name type="scientific">Aspergillus transmontanensis</name>
    <dbReference type="NCBI Taxonomy" id="1034304"/>
    <lineage>
        <taxon>Eukaryota</taxon>
        <taxon>Fungi</taxon>
        <taxon>Dikarya</taxon>
        <taxon>Ascomycota</taxon>
        <taxon>Pezizomycotina</taxon>
        <taxon>Eurotiomycetes</taxon>
        <taxon>Eurotiomycetidae</taxon>
        <taxon>Eurotiales</taxon>
        <taxon>Aspergillaceae</taxon>
        <taxon>Aspergillus</taxon>
        <taxon>Aspergillus subgen. Circumdati</taxon>
    </lineage>
</organism>
<evidence type="ECO:0000313" key="1">
    <source>
        <dbReference type="EMBL" id="KAE8317917.1"/>
    </source>
</evidence>
<dbReference type="AlphaFoldDB" id="A0A5N6WAN8"/>
<keyword evidence="2" id="KW-1185">Reference proteome</keyword>
<gene>
    <name evidence="1" type="ORF">BDV41DRAFT_524070</name>
</gene>